<accession>A0A6A5U038</accession>
<sequence>MLPIENTTVRTWTMDYSVRRLHRGPCFVASARGSSVFASSFSASCKPIGRPRRGLFLRQTYLVPCLNWPTQARVRLLVLFALGVCCVDGGHHVGTGHRTATVSA</sequence>
<evidence type="ECO:0000313" key="2">
    <source>
        <dbReference type="Proteomes" id="UP000800035"/>
    </source>
</evidence>
<dbReference type="EMBL" id="ML976987">
    <property type="protein sequence ID" value="KAF1958235.1"/>
    <property type="molecule type" value="Genomic_DNA"/>
</dbReference>
<gene>
    <name evidence="1" type="ORF">CC80DRAFT_591970</name>
</gene>
<dbReference type="Proteomes" id="UP000800035">
    <property type="component" value="Unassembled WGS sequence"/>
</dbReference>
<reference evidence="1" key="1">
    <citation type="journal article" date="2020" name="Stud. Mycol.">
        <title>101 Dothideomycetes genomes: a test case for predicting lifestyles and emergence of pathogens.</title>
        <authorList>
            <person name="Haridas S."/>
            <person name="Albert R."/>
            <person name="Binder M."/>
            <person name="Bloem J."/>
            <person name="Labutti K."/>
            <person name="Salamov A."/>
            <person name="Andreopoulos B."/>
            <person name="Baker S."/>
            <person name="Barry K."/>
            <person name="Bills G."/>
            <person name="Bluhm B."/>
            <person name="Cannon C."/>
            <person name="Castanera R."/>
            <person name="Culley D."/>
            <person name="Daum C."/>
            <person name="Ezra D."/>
            <person name="Gonzalez J."/>
            <person name="Henrissat B."/>
            <person name="Kuo A."/>
            <person name="Liang C."/>
            <person name="Lipzen A."/>
            <person name="Lutzoni F."/>
            <person name="Magnuson J."/>
            <person name="Mondo S."/>
            <person name="Nolan M."/>
            <person name="Ohm R."/>
            <person name="Pangilinan J."/>
            <person name="Park H.-J."/>
            <person name="Ramirez L."/>
            <person name="Alfaro M."/>
            <person name="Sun H."/>
            <person name="Tritt A."/>
            <person name="Yoshinaga Y."/>
            <person name="Zwiers L.-H."/>
            <person name="Turgeon B."/>
            <person name="Goodwin S."/>
            <person name="Spatafora J."/>
            <person name="Crous P."/>
            <person name="Grigoriev I."/>
        </authorList>
    </citation>
    <scope>NUCLEOTIDE SEQUENCE</scope>
    <source>
        <strain evidence="1">CBS 675.92</strain>
    </source>
</reference>
<keyword evidence="2" id="KW-1185">Reference proteome</keyword>
<organism evidence="1 2">
    <name type="scientific">Byssothecium circinans</name>
    <dbReference type="NCBI Taxonomy" id="147558"/>
    <lineage>
        <taxon>Eukaryota</taxon>
        <taxon>Fungi</taxon>
        <taxon>Dikarya</taxon>
        <taxon>Ascomycota</taxon>
        <taxon>Pezizomycotina</taxon>
        <taxon>Dothideomycetes</taxon>
        <taxon>Pleosporomycetidae</taxon>
        <taxon>Pleosporales</taxon>
        <taxon>Massarineae</taxon>
        <taxon>Massarinaceae</taxon>
        <taxon>Byssothecium</taxon>
    </lineage>
</organism>
<protein>
    <submittedName>
        <fullName evidence="1">Uncharacterized protein</fullName>
    </submittedName>
</protein>
<dbReference type="AlphaFoldDB" id="A0A6A5U038"/>
<name>A0A6A5U038_9PLEO</name>
<proteinExistence type="predicted"/>
<evidence type="ECO:0000313" key="1">
    <source>
        <dbReference type="EMBL" id="KAF1958235.1"/>
    </source>
</evidence>